<evidence type="ECO:0000256" key="1">
    <source>
        <dbReference type="SAM" id="Phobius"/>
    </source>
</evidence>
<proteinExistence type="predicted"/>
<keyword evidence="1" id="KW-0472">Membrane</keyword>
<evidence type="ECO:0000313" key="2">
    <source>
        <dbReference type="EMBL" id="SLN39847.1"/>
    </source>
</evidence>
<dbReference type="Proteomes" id="UP000193900">
    <property type="component" value="Unassembled WGS sequence"/>
</dbReference>
<accession>A0A1Y5SGE2</accession>
<dbReference type="Pfam" id="PF10658">
    <property type="entry name" value="DUF2484"/>
    <property type="match status" value="1"/>
</dbReference>
<dbReference type="RefSeq" id="WP_085878417.1">
    <property type="nucleotide sequence ID" value="NZ_FWFZ01000006.1"/>
</dbReference>
<name>A0A1Y5SGE2_9RHOB</name>
<dbReference type="InterPro" id="IPR018919">
    <property type="entry name" value="DUF2484"/>
</dbReference>
<evidence type="ECO:0008006" key="4">
    <source>
        <dbReference type="Google" id="ProtNLM"/>
    </source>
</evidence>
<gene>
    <name evidence="2" type="ORF">ROA7023_01534</name>
</gene>
<keyword evidence="1" id="KW-0812">Transmembrane</keyword>
<reference evidence="2 3" key="1">
    <citation type="submission" date="2017-03" db="EMBL/GenBank/DDBJ databases">
        <authorList>
            <person name="Afonso C.L."/>
            <person name="Miller P.J."/>
            <person name="Scott M.A."/>
            <person name="Spackman E."/>
            <person name="Goraichik I."/>
            <person name="Dimitrov K.M."/>
            <person name="Suarez D.L."/>
            <person name="Swayne D.E."/>
        </authorList>
    </citation>
    <scope>NUCLEOTIDE SEQUENCE [LARGE SCALE GENOMIC DNA]</scope>
    <source>
        <strain evidence="2 3">CECT 7023</strain>
    </source>
</reference>
<keyword evidence="1" id="KW-1133">Transmembrane helix</keyword>
<sequence>MSLSLILAFLWLVAANVLAMIPSRDHHWRRAYVLIALGIPLLGWVTYENGPWIGLLCLAAGASVLRWPVYHLGRRIRRLLGRADA</sequence>
<dbReference type="EMBL" id="FWFZ01000006">
    <property type="protein sequence ID" value="SLN39847.1"/>
    <property type="molecule type" value="Genomic_DNA"/>
</dbReference>
<dbReference type="OrthoDB" id="7862849at2"/>
<feature type="transmembrane region" description="Helical" evidence="1">
    <location>
        <begin position="50"/>
        <end position="69"/>
    </location>
</feature>
<evidence type="ECO:0000313" key="3">
    <source>
        <dbReference type="Proteomes" id="UP000193900"/>
    </source>
</evidence>
<dbReference type="AlphaFoldDB" id="A0A1Y5SGE2"/>
<organism evidence="2 3">
    <name type="scientific">Roseisalinus antarcticus</name>
    <dbReference type="NCBI Taxonomy" id="254357"/>
    <lineage>
        <taxon>Bacteria</taxon>
        <taxon>Pseudomonadati</taxon>
        <taxon>Pseudomonadota</taxon>
        <taxon>Alphaproteobacteria</taxon>
        <taxon>Rhodobacterales</taxon>
        <taxon>Roseobacteraceae</taxon>
        <taxon>Roseisalinus</taxon>
    </lineage>
</organism>
<protein>
    <recommendedName>
        <fullName evidence="4">DUF2484 family protein</fullName>
    </recommendedName>
</protein>
<keyword evidence="3" id="KW-1185">Reference proteome</keyword>